<evidence type="ECO:0000259" key="7">
    <source>
        <dbReference type="PROSITE" id="PS50982"/>
    </source>
</evidence>
<dbReference type="SUPFAM" id="SSF54171">
    <property type="entry name" value="DNA-binding domain"/>
    <property type="match status" value="5"/>
</dbReference>
<dbReference type="InterPro" id="IPR038945">
    <property type="entry name" value="MBD13-like"/>
</dbReference>
<feature type="compositionally biased region" description="Polar residues" evidence="6">
    <location>
        <begin position="306"/>
        <end position="317"/>
    </location>
</feature>
<dbReference type="PANTHER" id="PTHR34067">
    <property type="entry name" value="OS04G0193200 PROTEIN"/>
    <property type="match status" value="1"/>
</dbReference>
<keyword evidence="5" id="KW-0539">Nucleus</keyword>
<feature type="compositionally biased region" description="Basic and acidic residues" evidence="6">
    <location>
        <begin position="692"/>
        <end position="703"/>
    </location>
</feature>
<keyword evidence="4" id="KW-0804">Transcription</keyword>
<protein>
    <submittedName>
        <fullName evidence="8">Methyl-CpG-binding domain-containing protein</fullName>
    </submittedName>
    <submittedName>
        <fullName evidence="9">Putative DNA-binding domain-containing protein</fullName>
    </submittedName>
</protein>
<feature type="compositionally biased region" description="Polar residues" evidence="6">
    <location>
        <begin position="57"/>
        <end position="73"/>
    </location>
</feature>
<dbReference type="GO" id="GO:0005634">
    <property type="term" value="C:nucleus"/>
    <property type="evidence" value="ECO:0007669"/>
    <property type="project" value="UniProtKB-SubCell"/>
</dbReference>
<feature type="domain" description="MBD" evidence="7">
    <location>
        <begin position="112"/>
        <end position="186"/>
    </location>
</feature>
<dbReference type="InterPro" id="IPR001739">
    <property type="entry name" value="Methyl_CpG_DNA-bd"/>
</dbReference>
<feature type="domain" description="MBD" evidence="7">
    <location>
        <begin position="369"/>
        <end position="439"/>
    </location>
</feature>
<evidence type="ECO:0000256" key="2">
    <source>
        <dbReference type="ARBA" id="ARBA00023015"/>
    </source>
</evidence>
<dbReference type="GO" id="GO:0003677">
    <property type="term" value="F:DNA binding"/>
    <property type="evidence" value="ECO:0007669"/>
    <property type="project" value="UniProtKB-KW"/>
</dbReference>
<organism evidence="9 10">
    <name type="scientific">Helianthus annuus</name>
    <name type="common">Common sunflower</name>
    <dbReference type="NCBI Taxonomy" id="4232"/>
    <lineage>
        <taxon>Eukaryota</taxon>
        <taxon>Viridiplantae</taxon>
        <taxon>Streptophyta</taxon>
        <taxon>Embryophyta</taxon>
        <taxon>Tracheophyta</taxon>
        <taxon>Spermatophyta</taxon>
        <taxon>Magnoliopsida</taxon>
        <taxon>eudicotyledons</taxon>
        <taxon>Gunneridae</taxon>
        <taxon>Pentapetalae</taxon>
        <taxon>asterids</taxon>
        <taxon>campanulids</taxon>
        <taxon>Asterales</taxon>
        <taxon>Asteraceae</taxon>
        <taxon>Asteroideae</taxon>
        <taxon>Heliantheae alliance</taxon>
        <taxon>Heliantheae</taxon>
        <taxon>Helianthus</taxon>
    </lineage>
</organism>
<reference evidence="8 10" key="1">
    <citation type="journal article" date="2017" name="Nature">
        <title>The sunflower genome provides insights into oil metabolism, flowering and Asterid evolution.</title>
        <authorList>
            <person name="Badouin H."/>
            <person name="Gouzy J."/>
            <person name="Grassa C.J."/>
            <person name="Murat F."/>
            <person name="Staton S.E."/>
            <person name="Cottret L."/>
            <person name="Lelandais-Briere C."/>
            <person name="Owens G.L."/>
            <person name="Carrere S."/>
            <person name="Mayjonade B."/>
            <person name="Legrand L."/>
            <person name="Gill N."/>
            <person name="Kane N.C."/>
            <person name="Bowers J.E."/>
            <person name="Hubner S."/>
            <person name="Bellec A."/>
            <person name="Berard A."/>
            <person name="Berges H."/>
            <person name="Blanchet N."/>
            <person name="Boniface M.C."/>
            <person name="Brunel D."/>
            <person name="Catrice O."/>
            <person name="Chaidir N."/>
            <person name="Claudel C."/>
            <person name="Donnadieu C."/>
            <person name="Faraut T."/>
            <person name="Fievet G."/>
            <person name="Helmstetter N."/>
            <person name="King M."/>
            <person name="Knapp S.J."/>
            <person name="Lai Z."/>
            <person name="Le Paslier M.C."/>
            <person name="Lippi Y."/>
            <person name="Lorenzon L."/>
            <person name="Mandel J.R."/>
            <person name="Marage G."/>
            <person name="Marchand G."/>
            <person name="Marquand E."/>
            <person name="Bret-Mestries E."/>
            <person name="Morien E."/>
            <person name="Nambeesan S."/>
            <person name="Nguyen T."/>
            <person name="Pegot-Espagnet P."/>
            <person name="Pouilly N."/>
            <person name="Raftis F."/>
            <person name="Sallet E."/>
            <person name="Schiex T."/>
            <person name="Thomas J."/>
            <person name="Vandecasteele C."/>
            <person name="Vares D."/>
            <person name="Vear F."/>
            <person name="Vautrin S."/>
            <person name="Crespi M."/>
            <person name="Mangin B."/>
            <person name="Burke J.M."/>
            <person name="Salse J."/>
            <person name="Munos S."/>
            <person name="Vincourt P."/>
            <person name="Rieseberg L.H."/>
            <person name="Langlade N.B."/>
        </authorList>
    </citation>
    <scope>NUCLEOTIDE SEQUENCE [LARGE SCALE GENOMIC DNA]</scope>
    <source>
        <strain evidence="10">cv. SF193</strain>
        <tissue evidence="8">Leaves</tissue>
    </source>
</reference>
<dbReference type="STRING" id="4232.A0A251SVH8"/>
<keyword evidence="10" id="KW-1185">Reference proteome</keyword>
<evidence type="ECO:0000313" key="8">
    <source>
        <dbReference type="EMBL" id="KAF5774841.1"/>
    </source>
</evidence>
<dbReference type="OrthoDB" id="10072024at2759"/>
<dbReference type="Pfam" id="PF01429">
    <property type="entry name" value="MBD"/>
    <property type="match status" value="2"/>
</dbReference>
<feature type="domain" description="MBD" evidence="7">
    <location>
        <begin position="471"/>
        <end position="544"/>
    </location>
</feature>
<dbReference type="Gene3D" id="3.30.890.10">
    <property type="entry name" value="Methyl-cpg-binding Protein 2, Chain A"/>
    <property type="match status" value="5"/>
</dbReference>
<feature type="compositionally biased region" description="Polar residues" evidence="6">
    <location>
        <begin position="105"/>
        <end position="114"/>
    </location>
</feature>
<feature type="compositionally biased region" description="Polar residues" evidence="6">
    <location>
        <begin position="433"/>
        <end position="447"/>
    </location>
</feature>
<evidence type="ECO:0000256" key="4">
    <source>
        <dbReference type="ARBA" id="ARBA00023163"/>
    </source>
</evidence>
<accession>A0A251SVH8</accession>
<reference evidence="9" key="2">
    <citation type="submission" date="2017-02" db="EMBL/GenBank/DDBJ databases">
        <title>Sunflower complete genome.</title>
        <authorList>
            <person name="Langlade N."/>
            <person name="Munos S."/>
        </authorList>
    </citation>
    <scope>NUCLEOTIDE SEQUENCE [LARGE SCALE GENOMIC DNA]</scope>
    <source>
        <tissue evidence="9">Leaves</tissue>
    </source>
</reference>
<sequence>MGGGSDDWPEWLPADWTVNIRKIDGRTVKCYVDPEGQTCYSKAEVFDYLKKTGKSIDTANTQNADDSTTNLSPDLNARPTKLTPRTSNRKSHSRDLSEDMLAGDGSSSEPLSSQRDNRDSWLPEGWTVEVKVRKGGNSSGMKYKCYTDPASGQKFFSKPQVMNFLAKTNGSADVQKEAFTEPISATPISAWQEKSTTEPNTTQVKKTISGKKESVRFSSNYEVFSRTPVEGLPAGWIKEVRVRKHGPAGKKDPYFLDPLSEYAFFSKKDALRYLESGDIRKCVMKPLIRGVNNDDIHDENLTLSMEDLTTPSPSKVTETPKEVPNGFVEESKTNESGIPETNESGMPETNESGIQSPKPIRSISGGVFSVSDKEKSDWLPDGWSVEVQYKNSGMKFKVFKELASGKRFYSKPQVLNYLAGGSSSNSAKRKESTTSTAAVNSSPNPTSADAKRPKRGRKKHDDKTQDSDFQEVITTSAADGLPPGWIKEIRTKIYATHKRSDPFYTDPVSGYIFRSKLDAMRFLDTGDVSLCAIRPKVKDKDGKEVFVPTNGVQKPAKPTTGKGLSEDKEADASTENHEKNSIPANNTNRVSPRVKKQSSPAASTPTRTSKRQKGITPGPNPTNAGATEGNGPGQAKQASWVNLEKQPADDGNMSYEIPEDDTWTDQCIDFAVKTLANEILYNGQPMSGGSFQEEKNETPTKVN</sequence>
<dbReference type="EMBL" id="CM007902">
    <property type="protein sequence ID" value="OTG02714.1"/>
    <property type="molecule type" value="Genomic_DNA"/>
</dbReference>
<dbReference type="PANTHER" id="PTHR34067:SF23">
    <property type="entry name" value="DNA-BINDING DOMAIN-CONTAINING PROTEIN-RELATED"/>
    <property type="match status" value="1"/>
</dbReference>
<feature type="domain" description="MBD" evidence="7">
    <location>
        <begin position="222"/>
        <end position="296"/>
    </location>
</feature>
<proteinExistence type="predicted"/>
<dbReference type="EMBL" id="MNCJ02000328">
    <property type="protein sequence ID" value="KAF5774841.1"/>
    <property type="molecule type" value="Genomic_DNA"/>
</dbReference>
<evidence type="ECO:0000256" key="1">
    <source>
        <dbReference type="ARBA" id="ARBA00004123"/>
    </source>
</evidence>
<gene>
    <name evidence="9" type="ORF">HannXRQ_Chr13g0416181</name>
    <name evidence="8" type="ORF">HanXRQr2_Chr13g0605311</name>
</gene>
<evidence type="ECO:0000313" key="10">
    <source>
        <dbReference type="Proteomes" id="UP000215914"/>
    </source>
</evidence>
<feature type="region of interest" description="Disordered" evidence="6">
    <location>
        <begin position="57"/>
        <end position="122"/>
    </location>
</feature>
<dbReference type="InParanoid" id="A0A251SVH8"/>
<feature type="region of interest" description="Disordered" evidence="6">
    <location>
        <begin position="419"/>
        <end position="474"/>
    </location>
</feature>
<dbReference type="AlphaFoldDB" id="A0A251SVH8"/>
<keyword evidence="3 9" id="KW-0238">DNA-binding</keyword>
<evidence type="ECO:0000256" key="6">
    <source>
        <dbReference type="SAM" id="MobiDB-lite"/>
    </source>
</evidence>
<reference evidence="8" key="3">
    <citation type="submission" date="2020-06" db="EMBL/GenBank/DDBJ databases">
        <title>Helianthus annuus Genome sequencing and assembly Release 2.</title>
        <authorList>
            <person name="Gouzy J."/>
            <person name="Langlade N."/>
            <person name="Munos S."/>
        </authorList>
    </citation>
    <scope>NUCLEOTIDE SEQUENCE</scope>
    <source>
        <tissue evidence="8">Leaves</tissue>
    </source>
</reference>
<name>A0A251SVH8_HELAN</name>
<evidence type="ECO:0000313" key="9">
    <source>
        <dbReference type="EMBL" id="OTG02714.1"/>
    </source>
</evidence>
<feature type="compositionally biased region" description="Basic and acidic residues" evidence="6">
    <location>
        <begin position="564"/>
        <end position="580"/>
    </location>
</feature>
<dbReference type="PROSITE" id="PS50982">
    <property type="entry name" value="MBD"/>
    <property type="match status" value="4"/>
</dbReference>
<feature type="region of interest" description="Disordered" evidence="6">
    <location>
        <begin position="544"/>
        <end position="659"/>
    </location>
</feature>
<feature type="compositionally biased region" description="Polar residues" evidence="6">
    <location>
        <begin position="334"/>
        <end position="355"/>
    </location>
</feature>
<dbReference type="Proteomes" id="UP000215914">
    <property type="component" value="Chromosome 13"/>
</dbReference>
<evidence type="ECO:0000256" key="5">
    <source>
        <dbReference type="ARBA" id="ARBA00023242"/>
    </source>
</evidence>
<dbReference type="OMA" id="WISEVKV"/>
<comment type="subcellular location">
    <subcellularLocation>
        <location evidence="1">Nucleus</location>
    </subcellularLocation>
</comment>
<dbReference type="InterPro" id="IPR016177">
    <property type="entry name" value="DNA-bd_dom_sf"/>
</dbReference>
<keyword evidence="2" id="KW-0805">Transcription regulation</keyword>
<feature type="compositionally biased region" description="Low complexity" evidence="6">
    <location>
        <begin position="598"/>
        <end position="607"/>
    </location>
</feature>
<dbReference type="Gramene" id="mRNA:HanXRQr2_Chr13g0605311">
    <property type="protein sequence ID" value="mRNA:HanXRQr2_Chr13g0605311"/>
    <property type="gene ID" value="HanXRQr2_Chr13g0605311"/>
</dbReference>
<feature type="region of interest" description="Disordered" evidence="6">
    <location>
        <begin position="306"/>
        <end position="361"/>
    </location>
</feature>
<feature type="region of interest" description="Disordered" evidence="6">
    <location>
        <begin position="682"/>
        <end position="703"/>
    </location>
</feature>
<evidence type="ECO:0000256" key="3">
    <source>
        <dbReference type="ARBA" id="ARBA00023125"/>
    </source>
</evidence>